<gene>
    <name evidence="2" type="ORF">CY34DRAFT_812649</name>
</gene>
<evidence type="ECO:0000313" key="3">
    <source>
        <dbReference type="Proteomes" id="UP000054485"/>
    </source>
</evidence>
<dbReference type="AlphaFoldDB" id="A0A0C9ZZ62"/>
<name>A0A0C9ZZ62_9AGAM</name>
<dbReference type="HOGENOM" id="CLU_2795662_0_0_1"/>
<protein>
    <submittedName>
        <fullName evidence="2">Uncharacterized protein</fullName>
    </submittedName>
</protein>
<reference evidence="3" key="2">
    <citation type="submission" date="2015-01" db="EMBL/GenBank/DDBJ databases">
        <title>Evolutionary Origins and Diversification of the Mycorrhizal Mutualists.</title>
        <authorList>
            <consortium name="DOE Joint Genome Institute"/>
            <consortium name="Mycorrhizal Genomics Consortium"/>
            <person name="Kohler A."/>
            <person name="Kuo A."/>
            <person name="Nagy L.G."/>
            <person name="Floudas D."/>
            <person name="Copeland A."/>
            <person name="Barry K.W."/>
            <person name="Cichocki N."/>
            <person name="Veneault-Fourrey C."/>
            <person name="LaButti K."/>
            <person name="Lindquist E.A."/>
            <person name="Lipzen A."/>
            <person name="Lundell T."/>
            <person name="Morin E."/>
            <person name="Murat C."/>
            <person name="Riley R."/>
            <person name="Ohm R."/>
            <person name="Sun H."/>
            <person name="Tunlid A."/>
            <person name="Henrissat B."/>
            <person name="Grigoriev I.V."/>
            <person name="Hibbett D.S."/>
            <person name="Martin F."/>
        </authorList>
    </citation>
    <scope>NUCLEOTIDE SEQUENCE [LARGE SCALE GENOMIC DNA]</scope>
    <source>
        <strain evidence="3">UH-Slu-Lm8-n1</strain>
    </source>
</reference>
<dbReference type="InParanoid" id="A0A0C9ZZ62"/>
<dbReference type="EMBL" id="KN835699">
    <property type="protein sequence ID" value="KIK34816.1"/>
    <property type="molecule type" value="Genomic_DNA"/>
</dbReference>
<accession>A0A0C9ZZ62</accession>
<reference evidence="2 3" key="1">
    <citation type="submission" date="2014-04" db="EMBL/GenBank/DDBJ databases">
        <authorList>
            <consortium name="DOE Joint Genome Institute"/>
            <person name="Kuo A."/>
            <person name="Ruytinx J."/>
            <person name="Rineau F."/>
            <person name="Colpaert J."/>
            <person name="Kohler A."/>
            <person name="Nagy L.G."/>
            <person name="Floudas D."/>
            <person name="Copeland A."/>
            <person name="Barry K.W."/>
            <person name="Cichocki N."/>
            <person name="Veneault-Fourrey C."/>
            <person name="LaButti K."/>
            <person name="Lindquist E.A."/>
            <person name="Lipzen A."/>
            <person name="Lundell T."/>
            <person name="Morin E."/>
            <person name="Murat C."/>
            <person name="Sun H."/>
            <person name="Tunlid A."/>
            <person name="Henrissat B."/>
            <person name="Grigoriev I.V."/>
            <person name="Hibbett D.S."/>
            <person name="Martin F."/>
            <person name="Nordberg H.P."/>
            <person name="Cantor M.N."/>
            <person name="Hua S.X."/>
        </authorList>
    </citation>
    <scope>NUCLEOTIDE SEQUENCE [LARGE SCALE GENOMIC DNA]</scope>
    <source>
        <strain evidence="2 3">UH-Slu-Lm8-n1</strain>
    </source>
</reference>
<dbReference type="Proteomes" id="UP000054485">
    <property type="component" value="Unassembled WGS sequence"/>
</dbReference>
<keyword evidence="3" id="KW-1185">Reference proteome</keyword>
<sequence>MISHSHWPTRISLPDTDARTKHKNSIHAPRNMQNTWSHTPEYEKKDVAACCPANSSWHPHCTPCSPQR</sequence>
<evidence type="ECO:0000256" key="1">
    <source>
        <dbReference type="SAM" id="MobiDB-lite"/>
    </source>
</evidence>
<proteinExistence type="predicted"/>
<organism evidence="2 3">
    <name type="scientific">Suillus luteus UH-Slu-Lm8-n1</name>
    <dbReference type="NCBI Taxonomy" id="930992"/>
    <lineage>
        <taxon>Eukaryota</taxon>
        <taxon>Fungi</taxon>
        <taxon>Dikarya</taxon>
        <taxon>Basidiomycota</taxon>
        <taxon>Agaricomycotina</taxon>
        <taxon>Agaricomycetes</taxon>
        <taxon>Agaricomycetidae</taxon>
        <taxon>Boletales</taxon>
        <taxon>Suillineae</taxon>
        <taxon>Suillaceae</taxon>
        <taxon>Suillus</taxon>
    </lineage>
</organism>
<feature type="region of interest" description="Disordered" evidence="1">
    <location>
        <begin position="1"/>
        <end position="36"/>
    </location>
</feature>
<evidence type="ECO:0000313" key="2">
    <source>
        <dbReference type="EMBL" id="KIK34816.1"/>
    </source>
</evidence>